<dbReference type="InterPro" id="IPR008966">
    <property type="entry name" value="Adhesion_dom_sf"/>
</dbReference>
<dbReference type="EMBL" id="CABGHF010000023">
    <property type="protein sequence ID" value="VUS84738.1"/>
    <property type="molecule type" value="Genomic_DNA"/>
</dbReference>
<dbReference type="Proteomes" id="UP000317652">
    <property type="component" value="Unassembled WGS sequence"/>
</dbReference>
<protein>
    <submittedName>
        <fullName evidence="2 3">Fimbrial-like protein YehD</fullName>
    </submittedName>
</protein>
<dbReference type="EMBL" id="CABGGS010000046">
    <property type="protein sequence ID" value="VUS93791.1"/>
    <property type="molecule type" value="Genomic_DNA"/>
</dbReference>
<dbReference type="Gene3D" id="2.60.40.1090">
    <property type="entry name" value="Fimbrial-type adhesion domain"/>
    <property type="match status" value="1"/>
</dbReference>
<sequence>MKKSMIAAIVLSSLFSAQYALAADTEEGTLQINGVVLPTTCKFTDGNSSATITMAPVGKAQLAGLASAGQTYTGYSNDADAPLKLKCEANKTPTISFVTTGFDSNYPTITTATGAASGVGYKLTLNGTPVIPREGFALVPNASGEYDLNFSAQYAITTAPGNIQAGDVHSTVVMQVNTD</sequence>
<feature type="chain" id="PRO_5021894239" evidence="1">
    <location>
        <begin position="23"/>
        <end position="179"/>
    </location>
</feature>
<reference evidence="4 5" key="1">
    <citation type="submission" date="2019-07" db="EMBL/GenBank/DDBJ databases">
        <authorList>
            <person name="Brisse S."/>
            <person name="Rodrigues C."/>
            <person name="Thorpe H."/>
        </authorList>
    </citation>
    <scope>NUCLEOTIDE SEQUENCE [LARGE SCALE GENOMIC DNA]</scope>
    <source>
        <strain evidence="2">SB6408</strain>
        <strain evidence="3">SB6411</strain>
    </source>
</reference>
<organism evidence="2 5">
    <name type="scientific">Klebsiella spallanzanii</name>
    <dbReference type="NCBI Taxonomy" id="2587528"/>
    <lineage>
        <taxon>Bacteria</taxon>
        <taxon>Pseudomonadati</taxon>
        <taxon>Pseudomonadota</taxon>
        <taxon>Gammaproteobacteria</taxon>
        <taxon>Enterobacterales</taxon>
        <taxon>Enterobacteriaceae</taxon>
        <taxon>Klebsiella/Raoultella group</taxon>
        <taxon>Klebsiella</taxon>
    </lineage>
</organism>
<accession>A0A564MK58</accession>
<feature type="signal peptide" evidence="1">
    <location>
        <begin position="1"/>
        <end position="22"/>
    </location>
</feature>
<dbReference type="Proteomes" id="UP000318370">
    <property type="component" value="Unassembled WGS sequence"/>
</dbReference>
<dbReference type="RefSeq" id="WP_142463352.1">
    <property type="nucleotide sequence ID" value="NZ_CABGGS010000046.1"/>
</dbReference>
<evidence type="ECO:0000256" key="1">
    <source>
        <dbReference type="SAM" id="SignalP"/>
    </source>
</evidence>
<evidence type="ECO:0000313" key="3">
    <source>
        <dbReference type="EMBL" id="VUS93791.1"/>
    </source>
</evidence>
<dbReference type="AlphaFoldDB" id="A0A564MK58"/>
<dbReference type="GO" id="GO:0009289">
    <property type="term" value="C:pilus"/>
    <property type="evidence" value="ECO:0007669"/>
    <property type="project" value="InterPro"/>
</dbReference>
<dbReference type="NCBIfam" id="NF011766">
    <property type="entry name" value="PRK15220.1"/>
    <property type="match status" value="1"/>
</dbReference>
<dbReference type="PANTHER" id="PTHR33420">
    <property type="entry name" value="FIMBRIAL SUBUNIT ELFA-RELATED"/>
    <property type="match status" value="1"/>
</dbReference>
<proteinExistence type="predicted"/>
<name>A0A564MK58_9ENTR</name>
<evidence type="ECO:0000313" key="2">
    <source>
        <dbReference type="EMBL" id="VUS84738.1"/>
    </source>
</evidence>
<dbReference type="InterPro" id="IPR050263">
    <property type="entry name" value="Bact_Fimbrial_Adh_Pro"/>
</dbReference>
<dbReference type="PANTHER" id="PTHR33420:SF32">
    <property type="entry name" value="FIMBRIAL-LIKE PROTEIN"/>
    <property type="match status" value="1"/>
</dbReference>
<dbReference type="GO" id="GO:0043709">
    <property type="term" value="P:cell adhesion involved in single-species biofilm formation"/>
    <property type="evidence" value="ECO:0007669"/>
    <property type="project" value="TreeGrafter"/>
</dbReference>
<keyword evidence="4" id="KW-1185">Reference proteome</keyword>
<dbReference type="SUPFAM" id="SSF49401">
    <property type="entry name" value="Bacterial adhesins"/>
    <property type="match status" value="1"/>
</dbReference>
<keyword evidence="1" id="KW-0732">Signal</keyword>
<dbReference type="InterPro" id="IPR036937">
    <property type="entry name" value="Adhesion_dom_fimbrial_sf"/>
</dbReference>
<gene>
    <name evidence="2" type="primary">yehD</name>
    <name evidence="2" type="ORF">SB6408_01277</name>
    <name evidence="3" type="ORF">SB6411_03696</name>
</gene>
<evidence type="ECO:0000313" key="4">
    <source>
        <dbReference type="Proteomes" id="UP000317652"/>
    </source>
</evidence>
<evidence type="ECO:0000313" key="5">
    <source>
        <dbReference type="Proteomes" id="UP000318370"/>
    </source>
</evidence>